<dbReference type="Proteomes" id="UP000828390">
    <property type="component" value="Unassembled WGS sequence"/>
</dbReference>
<evidence type="ECO:0000313" key="1">
    <source>
        <dbReference type="EMBL" id="KAH3791158.1"/>
    </source>
</evidence>
<organism evidence="1 2">
    <name type="scientific">Dreissena polymorpha</name>
    <name type="common">Zebra mussel</name>
    <name type="synonym">Mytilus polymorpha</name>
    <dbReference type="NCBI Taxonomy" id="45954"/>
    <lineage>
        <taxon>Eukaryota</taxon>
        <taxon>Metazoa</taxon>
        <taxon>Spiralia</taxon>
        <taxon>Lophotrochozoa</taxon>
        <taxon>Mollusca</taxon>
        <taxon>Bivalvia</taxon>
        <taxon>Autobranchia</taxon>
        <taxon>Heteroconchia</taxon>
        <taxon>Euheterodonta</taxon>
        <taxon>Imparidentia</taxon>
        <taxon>Neoheterodontei</taxon>
        <taxon>Myida</taxon>
        <taxon>Dreissenoidea</taxon>
        <taxon>Dreissenidae</taxon>
        <taxon>Dreissena</taxon>
    </lineage>
</organism>
<evidence type="ECO:0000313" key="2">
    <source>
        <dbReference type="Proteomes" id="UP000828390"/>
    </source>
</evidence>
<proteinExistence type="predicted"/>
<dbReference type="EMBL" id="JAIWYP010000007">
    <property type="protein sequence ID" value="KAH3791158.1"/>
    <property type="molecule type" value="Genomic_DNA"/>
</dbReference>
<sequence length="104" mass="12117">MHFYKSFVYSRRLYQLPNNTREARAKSNLQRDRNHRSLDWTRVRIPHIWVHHKCRPEDLGGPAGTQVLEAIRDPGEARASDFRSAEDYKKNGSHFGRLSGTSLP</sequence>
<protein>
    <submittedName>
        <fullName evidence="1">Uncharacterized protein</fullName>
    </submittedName>
</protein>
<reference evidence="1" key="1">
    <citation type="journal article" date="2019" name="bioRxiv">
        <title>The Genome of the Zebra Mussel, Dreissena polymorpha: A Resource for Invasive Species Research.</title>
        <authorList>
            <person name="McCartney M.A."/>
            <person name="Auch B."/>
            <person name="Kono T."/>
            <person name="Mallez S."/>
            <person name="Zhang Y."/>
            <person name="Obille A."/>
            <person name="Becker A."/>
            <person name="Abrahante J.E."/>
            <person name="Garbe J."/>
            <person name="Badalamenti J.P."/>
            <person name="Herman A."/>
            <person name="Mangelson H."/>
            <person name="Liachko I."/>
            <person name="Sullivan S."/>
            <person name="Sone E.D."/>
            <person name="Koren S."/>
            <person name="Silverstein K.A.T."/>
            <person name="Beckman K.B."/>
            <person name="Gohl D.M."/>
        </authorList>
    </citation>
    <scope>NUCLEOTIDE SEQUENCE</scope>
    <source>
        <strain evidence="1">Duluth1</strain>
        <tissue evidence="1">Whole animal</tissue>
    </source>
</reference>
<name>A0A9D4F550_DREPO</name>
<dbReference type="AlphaFoldDB" id="A0A9D4F550"/>
<reference evidence="1" key="2">
    <citation type="submission" date="2020-11" db="EMBL/GenBank/DDBJ databases">
        <authorList>
            <person name="McCartney M.A."/>
            <person name="Auch B."/>
            <person name="Kono T."/>
            <person name="Mallez S."/>
            <person name="Becker A."/>
            <person name="Gohl D.M."/>
            <person name="Silverstein K.A.T."/>
            <person name="Koren S."/>
            <person name="Bechman K.B."/>
            <person name="Herman A."/>
            <person name="Abrahante J.E."/>
            <person name="Garbe J."/>
        </authorList>
    </citation>
    <scope>NUCLEOTIDE SEQUENCE</scope>
    <source>
        <strain evidence="1">Duluth1</strain>
        <tissue evidence="1">Whole animal</tissue>
    </source>
</reference>
<keyword evidence="2" id="KW-1185">Reference proteome</keyword>
<gene>
    <name evidence="1" type="ORF">DPMN_144638</name>
</gene>
<comment type="caution">
    <text evidence="1">The sequence shown here is derived from an EMBL/GenBank/DDBJ whole genome shotgun (WGS) entry which is preliminary data.</text>
</comment>
<accession>A0A9D4F550</accession>